<dbReference type="OrthoDB" id="9788052at2"/>
<feature type="transmembrane region" description="Helical" evidence="5">
    <location>
        <begin position="211"/>
        <end position="232"/>
    </location>
</feature>
<sequence length="419" mass="42074">MTDMLTAFRLVFESGVGNLQTTALSLIGILMAMDLAWAFLSNLEEGNHLQAMMMRFIRYGLFSWFITTYSSLVTLILKSFFMIGSIAGGGGVSESVLTDPSYIVNRGLQMFLLVLHSFTGAAVSGAKAGGSAAYTGGIPDVVAIANGAALGAVMGALSDVALAFLTLICYFILAVQMFVTVLEFYIIGTLAVAFLPFSVNRHTAFIGEKAIGTIIAFGVKLAVLTLILSVGISQLETWKVSTGTLEFEDVAVLCSKAMALTFLAWQAPSLASAYMAGSPSLTAGAAARAVITGVAAAVGAGMGVKAAAGGVANLFKGSGASGSGGGFGNTSSGSTGSGGVAGGTGTTTAGDSGNVSSMPPVLGGNSSSGSGGAGLGSKGASILGSARNAHATVSQAHQVIPSESHEGGGMKPILYHDQD</sequence>
<dbReference type="GO" id="GO:0030255">
    <property type="term" value="P:protein secretion by the type IV secretion system"/>
    <property type="evidence" value="ECO:0007669"/>
    <property type="project" value="InterPro"/>
</dbReference>
<organism evidence="6 7">
    <name type="scientific">Lucifera butyrica</name>
    <dbReference type="NCBI Taxonomy" id="1351585"/>
    <lineage>
        <taxon>Bacteria</taxon>
        <taxon>Bacillati</taxon>
        <taxon>Bacillota</taxon>
        <taxon>Negativicutes</taxon>
        <taxon>Veillonellales</taxon>
        <taxon>Veillonellaceae</taxon>
        <taxon>Lucifera</taxon>
    </lineage>
</organism>
<gene>
    <name evidence="6" type="ORF">LUCI_3739</name>
</gene>
<evidence type="ECO:0000256" key="4">
    <source>
        <dbReference type="SAM" id="MobiDB-lite"/>
    </source>
</evidence>
<dbReference type="RefSeq" id="WP_122629336.1">
    <property type="nucleotide sequence ID" value="NZ_UPPP01000091.1"/>
</dbReference>
<feature type="region of interest" description="Disordered" evidence="4">
    <location>
        <begin position="325"/>
        <end position="411"/>
    </location>
</feature>
<feature type="compositionally biased region" description="Gly residues" evidence="4">
    <location>
        <begin position="335"/>
        <end position="345"/>
    </location>
</feature>
<keyword evidence="7" id="KW-1185">Reference proteome</keyword>
<evidence type="ECO:0000256" key="1">
    <source>
        <dbReference type="ARBA" id="ARBA00022692"/>
    </source>
</evidence>
<evidence type="ECO:0000256" key="3">
    <source>
        <dbReference type="ARBA" id="ARBA00023136"/>
    </source>
</evidence>
<protein>
    <submittedName>
        <fullName evidence="6">Plasmid conjugal transfer trbl/virb6</fullName>
    </submittedName>
</protein>
<feature type="transmembrane region" description="Helical" evidence="5">
    <location>
        <begin position="179"/>
        <end position="199"/>
    </location>
</feature>
<evidence type="ECO:0000256" key="5">
    <source>
        <dbReference type="SAM" id="Phobius"/>
    </source>
</evidence>
<dbReference type="Proteomes" id="UP000277811">
    <property type="component" value="Unassembled WGS sequence"/>
</dbReference>
<keyword evidence="3 5" id="KW-0472">Membrane</keyword>
<accession>A0A498RC21</accession>
<dbReference type="InterPro" id="IPR007688">
    <property type="entry name" value="Conjugal_tfr_TrbL/VirB6"/>
</dbReference>
<feature type="transmembrane region" description="Helical" evidence="5">
    <location>
        <begin position="20"/>
        <end position="40"/>
    </location>
</feature>
<feature type="transmembrane region" description="Helical" evidence="5">
    <location>
        <begin position="61"/>
        <end position="87"/>
    </location>
</feature>
<feature type="transmembrane region" description="Helical" evidence="5">
    <location>
        <begin position="107"/>
        <end position="126"/>
    </location>
</feature>
<keyword evidence="1 5" id="KW-0812">Transmembrane</keyword>
<evidence type="ECO:0000313" key="7">
    <source>
        <dbReference type="Proteomes" id="UP000277811"/>
    </source>
</evidence>
<reference evidence="6 7" key="1">
    <citation type="submission" date="2018-06" db="EMBL/GenBank/DDBJ databases">
        <authorList>
            <person name="Strepis N."/>
        </authorList>
    </citation>
    <scope>NUCLEOTIDE SEQUENCE [LARGE SCALE GENOMIC DNA]</scope>
    <source>
        <strain evidence="6">LUCI</strain>
    </source>
</reference>
<evidence type="ECO:0000256" key="2">
    <source>
        <dbReference type="ARBA" id="ARBA00022989"/>
    </source>
</evidence>
<dbReference type="AlphaFoldDB" id="A0A498RC21"/>
<feature type="transmembrane region" description="Helical" evidence="5">
    <location>
        <begin position="147"/>
        <end position="173"/>
    </location>
</feature>
<proteinExistence type="predicted"/>
<evidence type="ECO:0000313" key="6">
    <source>
        <dbReference type="EMBL" id="VBB08467.1"/>
    </source>
</evidence>
<dbReference type="EMBL" id="UPPP01000091">
    <property type="protein sequence ID" value="VBB08467.1"/>
    <property type="molecule type" value="Genomic_DNA"/>
</dbReference>
<keyword evidence="2 5" id="KW-1133">Transmembrane helix</keyword>
<dbReference type="Pfam" id="PF04610">
    <property type="entry name" value="TrbL"/>
    <property type="match status" value="1"/>
</dbReference>
<name>A0A498RC21_9FIRM</name>